<evidence type="ECO:0000313" key="1">
    <source>
        <dbReference type="EMBL" id="OEE30750.1"/>
    </source>
</evidence>
<dbReference type="STRING" id="1187848.A1QO_15570"/>
<dbReference type="RefSeq" id="WP_017041906.1">
    <property type="nucleotide sequence ID" value="NZ_AJYQ02000137.1"/>
</dbReference>
<accession>A0A1E5BA12</accession>
<dbReference type="Proteomes" id="UP000094741">
    <property type="component" value="Unassembled WGS sequence"/>
</dbReference>
<name>A0A1E5BA12_9VIBR</name>
<protein>
    <submittedName>
        <fullName evidence="1">Uncharacterized protein</fullName>
    </submittedName>
</protein>
<evidence type="ECO:0000313" key="2">
    <source>
        <dbReference type="Proteomes" id="UP000094741"/>
    </source>
</evidence>
<reference evidence="1 2" key="1">
    <citation type="journal article" date="2012" name="Science">
        <title>Ecological populations of bacteria act as socially cohesive units of antibiotic production and resistance.</title>
        <authorList>
            <person name="Cordero O.X."/>
            <person name="Wildschutte H."/>
            <person name="Kirkup B."/>
            <person name="Proehl S."/>
            <person name="Ngo L."/>
            <person name="Hussain F."/>
            <person name="Le Roux F."/>
            <person name="Mincer T."/>
            <person name="Polz M.F."/>
        </authorList>
    </citation>
    <scope>NUCLEOTIDE SEQUENCE [LARGE SCALE GENOMIC DNA]</scope>
    <source>
        <strain evidence="1 2">ZF-129</strain>
    </source>
</reference>
<dbReference type="EMBL" id="AJYQ02000137">
    <property type="protein sequence ID" value="OEE30750.1"/>
    <property type="molecule type" value="Genomic_DNA"/>
</dbReference>
<dbReference type="eggNOG" id="ENOG502ZQGC">
    <property type="taxonomic scope" value="Bacteria"/>
</dbReference>
<proteinExistence type="predicted"/>
<dbReference type="AlphaFoldDB" id="A0A1E5BA12"/>
<sequence>MEYFALRLFGDGAMKRHTKTFEPEVTKLGDCESFEDAVKQACAQLECNHLLRGVLSQGEGAGGYMVVDAQELAAV</sequence>
<organism evidence="1 2">
    <name type="scientific">Vibrio genomosp. F10 str. ZF-129</name>
    <dbReference type="NCBI Taxonomy" id="1187848"/>
    <lineage>
        <taxon>Bacteria</taxon>
        <taxon>Pseudomonadati</taxon>
        <taxon>Pseudomonadota</taxon>
        <taxon>Gammaproteobacteria</taxon>
        <taxon>Vibrionales</taxon>
        <taxon>Vibrionaceae</taxon>
        <taxon>Vibrio</taxon>
    </lineage>
</organism>
<dbReference type="OrthoDB" id="5896142at2"/>
<gene>
    <name evidence="1" type="ORF">A1QO_15570</name>
</gene>
<comment type="caution">
    <text evidence="1">The sequence shown here is derived from an EMBL/GenBank/DDBJ whole genome shotgun (WGS) entry which is preliminary data.</text>
</comment>